<evidence type="ECO:0000256" key="4">
    <source>
        <dbReference type="ARBA" id="ARBA00022840"/>
    </source>
</evidence>
<evidence type="ECO:0000256" key="1">
    <source>
        <dbReference type="ARBA" id="ARBA00005594"/>
    </source>
</evidence>
<feature type="short sequence motif" description="'HIGH' region" evidence="8">
    <location>
        <begin position="19"/>
        <end position="27"/>
    </location>
</feature>
<dbReference type="AlphaFoldDB" id="A0A7C3YZC4"/>
<dbReference type="GO" id="GO:0004830">
    <property type="term" value="F:tryptophan-tRNA ligase activity"/>
    <property type="evidence" value="ECO:0007669"/>
    <property type="project" value="UniProtKB-UniRule"/>
</dbReference>
<comment type="subunit">
    <text evidence="8">Homodimer.</text>
</comment>
<dbReference type="Gene3D" id="3.40.50.620">
    <property type="entry name" value="HUPs"/>
    <property type="match status" value="1"/>
</dbReference>
<dbReference type="InterPro" id="IPR014729">
    <property type="entry name" value="Rossmann-like_a/b/a_fold"/>
</dbReference>
<dbReference type="Pfam" id="PF00579">
    <property type="entry name" value="tRNA-synt_1b"/>
    <property type="match status" value="1"/>
</dbReference>
<feature type="binding site" evidence="8">
    <location>
        <begin position="18"/>
        <end position="20"/>
    </location>
    <ligand>
        <name>ATP</name>
        <dbReference type="ChEBI" id="CHEBI:30616"/>
    </ligand>
</feature>
<feature type="binding site" evidence="8">
    <location>
        <begin position="202"/>
        <end position="206"/>
    </location>
    <ligand>
        <name>ATP</name>
        <dbReference type="ChEBI" id="CHEBI:30616"/>
    </ligand>
</feature>
<feature type="binding site" evidence="8">
    <location>
        <position position="195"/>
    </location>
    <ligand>
        <name>ATP</name>
        <dbReference type="ChEBI" id="CHEBI:30616"/>
    </ligand>
</feature>
<evidence type="ECO:0000313" key="10">
    <source>
        <dbReference type="EMBL" id="HGF32826.1"/>
    </source>
</evidence>
<keyword evidence="4 8" id="KW-0067">ATP-binding</keyword>
<name>A0A7C3YZC4_9BACT</name>
<accession>A0A7C3YZC4</accession>
<protein>
    <recommendedName>
        <fullName evidence="8">Tryptophan--tRNA ligase</fullName>
        <ecNumber evidence="8">6.1.1.2</ecNumber>
    </recommendedName>
    <alternativeName>
        <fullName evidence="8">Tryptophanyl-tRNA synthetase</fullName>
        <shortName evidence="8">TrpRS</shortName>
    </alternativeName>
</protein>
<dbReference type="PANTHER" id="PTHR43766:SF1">
    <property type="entry name" value="TRYPTOPHAN--TRNA LIGASE, MITOCHONDRIAL"/>
    <property type="match status" value="1"/>
</dbReference>
<evidence type="ECO:0000256" key="6">
    <source>
        <dbReference type="ARBA" id="ARBA00023146"/>
    </source>
</evidence>
<dbReference type="EMBL" id="DTMF01000010">
    <property type="protein sequence ID" value="HGF32826.1"/>
    <property type="molecule type" value="Genomic_DNA"/>
</dbReference>
<evidence type="ECO:0000256" key="7">
    <source>
        <dbReference type="ARBA" id="ARBA00049929"/>
    </source>
</evidence>
<dbReference type="PANTHER" id="PTHR43766">
    <property type="entry name" value="TRYPTOPHAN--TRNA LIGASE, MITOCHONDRIAL"/>
    <property type="match status" value="1"/>
</dbReference>
<dbReference type="FunFam" id="3.40.50.620:FF:000094">
    <property type="entry name" value="Tryptophan--tRNA ligase"/>
    <property type="match status" value="1"/>
</dbReference>
<dbReference type="InterPro" id="IPR002306">
    <property type="entry name" value="Trp-tRNA-ligase"/>
</dbReference>
<dbReference type="Gene3D" id="1.10.240.10">
    <property type="entry name" value="Tyrosyl-Transfer RNA Synthetase"/>
    <property type="match status" value="1"/>
</dbReference>
<comment type="catalytic activity">
    <reaction evidence="7 8">
        <text>tRNA(Trp) + L-tryptophan + ATP = L-tryptophyl-tRNA(Trp) + AMP + diphosphate + H(+)</text>
        <dbReference type="Rhea" id="RHEA:24080"/>
        <dbReference type="Rhea" id="RHEA-COMP:9671"/>
        <dbReference type="Rhea" id="RHEA-COMP:9705"/>
        <dbReference type="ChEBI" id="CHEBI:15378"/>
        <dbReference type="ChEBI" id="CHEBI:30616"/>
        <dbReference type="ChEBI" id="CHEBI:33019"/>
        <dbReference type="ChEBI" id="CHEBI:57912"/>
        <dbReference type="ChEBI" id="CHEBI:78442"/>
        <dbReference type="ChEBI" id="CHEBI:78535"/>
        <dbReference type="ChEBI" id="CHEBI:456215"/>
        <dbReference type="EC" id="6.1.1.2"/>
    </reaction>
</comment>
<keyword evidence="5 8" id="KW-0648">Protein biosynthesis</keyword>
<organism evidence="10">
    <name type="scientific">Desulfobacca acetoxidans</name>
    <dbReference type="NCBI Taxonomy" id="60893"/>
    <lineage>
        <taxon>Bacteria</taxon>
        <taxon>Pseudomonadati</taxon>
        <taxon>Thermodesulfobacteriota</taxon>
        <taxon>Desulfobaccia</taxon>
        <taxon>Desulfobaccales</taxon>
        <taxon>Desulfobaccaceae</taxon>
        <taxon>Desulfobacca</taxon>
    </lineage>
</organism>
<evidence type="ECO:0000256" key="3">
    <source>
        <dbReference type="ARBA" id="ARBA00022741"/>
    </source>
</evidence>
<sequence length="342" mass="39264">MTVETTSSPQKRILSGMRPTGKLHLGNYYGALYNWVKLQQHYECYYFVADWHAMTTEYEAADKIRDYIPEMLMDWLAAGLDPEKSTLFVQSALPEHAELYLIFGMFTPVPWLERNPTYKDQVQELAHKDLATYGFLGYPVLQAADILMYKAHGVPVGVDQVPPVEMTREIARRFNHFYQPIFPEPEALLTEVPKLTGTDGRKMSKSYDNCIYLSDPPEVIAQKVRGMVTDTQRPYRRDPGEPDRCLAFPFHRLNLPSGKLEEIMVECRSARLGCVDCKKMLAEALLANLAPIQERRHYYEAHPEAVKEILLAGNARARATARRTIAEVREAIAFNLDFQRWT</sequence>
<feature type="short sequence motif" description="'KMSKS' region" evidence="8">
    <location>
        <begin position="202"/>
        <end position="206"/>
    </location>
</feature>
<gene>
    <name evidence="8 10" type="primary">trpS</name>
    <name evidence="10" type="ORF">ENW96_00350</name>
</gene>
<evidence type="ECO:0000256" key="9">
    <source>
        <dbReference type="RuleBase" id="RU363036"/>
    </source>
</evidence>
<evidence type="ECO:0000256" key="8">
    <source>
        <dbReference type="HAMAP-Rule" id="MF_00140"/>
    </source>
</evidence>
<keyword evidence="8" id="KW-0963">Cytoplasm</keyword>
<dbReference type="InterPro" id="IPR050203">
    <property type="entry name" value="Trp-tRNA_synthetase"/>
</dbReference>
<dbReference type="FunFam" id="1.10.240.10:FF:000005">
    <property type="entry name" value="Tryptophan--tRNA ligase"/>
    <property type="match status" value="1"/>
</dbReference>
<evidence type="ECO:0000256" key="2">
    <source>
        <dbReference type="ARBA" id="ARBA00022598"/>
    </source>
</evidence>
<dbReference type="InterPro" id="IPR001412">
    <property type="entry name" value="aa-tRNA-synth_I_CS"/>
</dbReference>
<comment type="function">
    <text evidence="8">Catalyzes the attachment of tryptophan to tRNA(Trp).</text>
</comment>
<dbReference type="GO" id="GO:0005829">
    <property type="term" value="C:cytosol"/>
    <property type="evidence" value="ECO:0007669"/>
    <property type="project" value="TreeGrafter"/>
</dbReference>
<dbReference type="GO" id="GO:0006436">
    <property type="term" value="P:tryptophanyl-tRNA aminoacylation"/>
    <property type="evidence" value="ECO:0007669"/>
    <property type="project" value="UniProtKB-UniRule"/>
</dbReference>
<dbReference type="PROSITE" id="PS00178">
    <property type="entry name" value="AA_TRNA_LIGASE_I"/>
    <property type="match status" value="1"/>
</dbReference>
<keyword evidence="3 8" id="KW-0547">Nucleotide-binding</keyword>
<keyword evidence="2 8" id="KW-0436">Ligase</keyword>
<dbReference type="NCBIfam" id="TIGR00233">
    <property type="entry name" value="trpS"/>
    <property type="match status" value="1"/>
</dbReference>
<dbReference type="HAMAP" id="MF_00140_B">
    <property type="entry name" value="Trp_tRNA_synth_B"/>
    <property type="match status" value="1"/>
</dbReference>
<comment type="subcellular location">
    <subcellularLocation>
        <location evidence="8">Cytoplasm</location>
    </subcellularLocation>
</comment>
<dbReference type="InterPro" id="IPR002305">
    <property type="entry name" value="aa-tRNA-synth_Ic"/>
</dbReference>
<comment type="caution">
    <text evidence="10">The sequence shown here is derived from an EMBL/GenBank/DDBJ whole genome shotgun (WGS) entry which is preliminary data.</text>
</comment>
<dbReference type="CDD" id="cd00806">
    <property type="entry name" value="TrpRS_core"/>
    <property type="match status" value="1"/>
</dbReference>
<reference evidence="10" key="1">
    <citation type="journal article" date="2020" name="mSystems">
        <title>Genome- and Community-Level Interaction Insights into Carbon Utilization and Element Cycling Functions of Hydrothermarchaeota in Hydrothermal Sediment.</title>
        <authorList>
            <person name="Zhou Z."/>
            <person name="Liu Y."/>
            <person name="Xu W."/>
            <person name="Pan J."/>
            <person name="Luo Z.H."/>
            <person name="Li M."/>
        </authorList>
    </citation>
    <scope>NUCLEOTIDE SEQUENCE [LARGE SCALE GENOMIC DNA]</scope>
    <source>
        <strain evidence="10">SpSt-897</strain>
    </source>
</reference>
<proteinExistence type="inferred from homology"/>
<dbReference type="SUPFAM" id="SSF52374">
    <property type="entry name" value="Nucleotidylyl transferase"/>
    <property type="match status" value="1"/>
</dbReference>
<keyword evidence="6 8" id="KW-0030">Aminoacyl-tRNA synthetase</keyword>
<feature type="binding site" evidence="8">
    <location>
        <begin position="26"/>
        <end position="27"/>
    </location>
    <ligand>
        <name>ATP</name>
        <dbReference type="ChEBI" id="CHEBI:30616"/>
    </ligand>
</feature>
<dbReference type="GO" id="GO:0005524">
    <property type="term" value="F:ATP binding"/>
    <property type="evidence" value="ECO:0007669"/>
    <property type="project" value="UniProtKB-UniRule"/>
</dbReference>
<dbReference type="InterPro" id="IPR024109">
    <property type="entry name" value="Trp-tRNA-ligase_bac-type"/>
</dbReference>
<dbReference type="PRINTS" id="PR01039">
    <property type="entry name" value="TRNASYNTHTRP"/>
</dbReference>
<feature type="binding site" evidence="8">
    <location>
        <position position="145"/>
    </location>
    <ligand>
        <name>L-tryptophan</name>
        <dbReference type="ChEBI" id="CHEBI:57912"/>
    </ligand>
</feature>
<evidence type="ECO:0000256" key="5">
    <source>
        <dbReference type="ARBA" id="ARBA00022917"/>
    </source>
</evidence>
<dbReference type="EC" id="6.1.1.2" evidence="8"/>
<feature type="binding site" evidence="8">
    <location>
        <begin position="157"/>
        <end position="159"/>
    </location>
    <ligand>
        <name>ATP</name>
        <dbReference type="ChEBI" id="CHEBI:30616"/>
    </ligand>
</feature>
<comment type="similarity">
    <text evidence="1 8 9">Belongs to the class-I aminoacyl-tRNA synthetase family.</text>
</comment>